<evidence type="ECO:0000256" key="8">
    <source>
        <dbReference type="PIRSR" id="PIRSR602401-1"/>
    </source>
</evidence>
<dbReference type="GO" id="GO:0004497">
    <property type="term" value="F:monooxygenase activity"/>
    <property type="evidence" value="ECO:0007669"/>
    <property type="project" value="UniProtKB-KW"/>
</dbReference>
<evidence type="ECO:0008006" key="11">
    <source>
        <dbReference type="Google" id="ProtNLM"/>
    </source>
</evidence>
<keyword evidence="6 8" id="KW-0408">Iron</keyword>
<dbReference type="CDD" id="cd11054">
    <property type="entry name" value="CYP24A1-like"/>
    <property type="match status" value="1"/>
</dbReference>
<evidence type="ECO:0000256" key="1">
    <source>
        <dbReference type="ARBA" id="ARBA00001971"/>
    </source>
</evidence>
<keyword evidence="5" id="KW-0560">Oxidoreductase</keyword>
<feature type="binding site" description="axial binding residue" evidence="8">
    <location>
        <position position="448"/>
    </location>
    <ligand>
        <name>heme</name>
        <dbReference type="ChEBI" id="CHEBI:30413"/>
    </ligand>
    <ligandPart>
        <name>Fe</name>
        <dbReference type="ChEBI" id="CHEBI:18248"/>
    </ligandPart>
</feature>
<accession>A0AA39F1J6</accession>
<dbReference type="InterPro" id="IPR036396">
    <property type="entry name" value="Cyt_P450_sf"/>
</dbReference>
<dbReference type="Proteomes" id="UP001168990">
    <property type="component" value="Unassembled WGS sequence"/>
</dbReference>
<dbReference type="PANTHER" id="PTHR24279">
    <property type="entry name" value="CYTOCHROME P450"/>
    <property type="match status" value="1"/>
</dbReference>
<dbReference type="GO" id="GO:0016705">
    <property type="term" value="F:oxidoreductase activity, acting on paired donors, with incorporation or reduction of molecular oxygen"/>
    <property type="evidence" value="ECO:0007669"/>
    <property type="project" value="InterPro"/>
</dbReference>
<comment type="similarity">
    <text evidence="2">Belongs to the cytochrome P450 family.</text>
</comment>
<reference evidence="9" key="1">
    <citation type="journal article" date="2023" name="bioRxiv">
        <title>Scaffold-level genome assemblies of two parasitoid biocontrol wasps reveal the parthenogenesis mechanism and an associated novel virus.</title>
        <authorList>
            <person name="Inwood S."/>
            <person name="Skelly J."/>
            <person name="Guhlin J."/>
            <person name="Harrop T."/>
            <person name="Goldson S."/>
            <person name="Dearden P."/>
        </authorList>
    </citation>
    <scope>NUCLEOTIDE SEQUENCE</scope>
    <source>
        <strain evidence="9">Irish</strain>
        <tissue evidence="9">Whole body</tissue>
    </source>
</reference>
<gene>
    <name evidence="9" type="ORF">PV328_007819</name>
</gene>
<evidence type="ECO:0000256" key="2">
    <source>
        <dbReference type="ARBA" id="ARBA00010617"/>
    </source>
</evidence>
<dbReference type="EMBL" id="JAQQBS010001423">
    <property type="protein sequence ID" value="KAK0160408.1"/>
    <property type="molecule type" value="Genomic_DNA"/>
</dbReference>
<keyword evidence="3 8" id="KW-0349">Heme</keyword>
<keyword evidence="10" id="KW-1185">Reference proteome</keyword>
<comment type="cofactor">
    <cofactor evidence="1 8">
        <name>heme</name>
        <dbReference type="ChEBI" id="CHEBI:30413"/>
    </cofactor>
</comment>
<organism evidence="9 10">
    <name type="scientific">Microctonus aethiopoides</name>
    <dbReference type="NCBI Taxonomy" id="144406"/>
    <lineage>
        <taxon>Eukaryota</taxon>
        <taxon>Metazoa</taxon>
        <taxon>Ecdysozoa</taxon>
        <taxon>Arthropoda</taxon>
        <taxon>Hexapoda</taxon>
        <taxon>Insecta</taxon>
        <taxon>Pterygota</taxon>
        <taxon>Neoptera</taxon>
        <taxon>Endopterygota</taxon>
        <taxon>Hymenoptera</taxon>
        <taxon>Apocrita</taxon>
        <taxon>Ichneumonoidea</taxon>
        <taxon>Braconidae</taxon>
        <taxon>Euphorinae</taxon>
        <taxon>Microctonus</taxon>
    </lineage>
</organism>
<keyword evidence="7" id="KW-0503">Monooxygenase</keyword>
<name>A0AA39F1J6_9HYME</name>
<dbReference type="PRINTS" id="PR00385">
    <property type="entry name" value="P450"/>
</dbReference>
<evidence type="ECO:0000313" key="9">
    <source>
        <dbReference type="EMBL" id="KAK0160408.1"/>
    </source>
</evidence>
<dbReference type="InterPro" id="IPR001128">
    <property type="entry name" value="Cyt_P450"/>
</dbReference>
<reference evidence="9" key="2">
    <citation type="submission" date="2023-03" db="EMBL/GenBank/DDBJ databases">
        <authorList>
            <person name="Inwood S.N."/>
            <person name="Skelly J.G."/>
            <person name="Guhlin J."/>
            <person name="Harrop T.W.R."/>
            <person name="Goldson S.G."/>
            <person name="Dearden P.K."/>
        </authorList>
    </citation>
    <scope>NUCLEOTIDE SEQUENCE</scope>
    <source>
        <strain evidence="9">Irish</strain>
        <tissue evidence="9">Whole body</tissue>
    </source>
</reference>
<evidence type="ECO:0000256" key="4">
    <source>
        <dbReference type="ARBA" id="ARBA00022723"/>
    </source>
</evidence>
<evidence type="ECO:0000256" key="5">
    <source>
        <dbReference type="ARBA" id="ARBA00023002"/>
    </source>
</evidence>
<evidence type="ECO:0000256" key="7">
    <source>
        <dbReference type="ARBA" id="ARBA00023033"/>
    </source>
</evidence>
<dbReference type="SUPFAM" id="SSF48264">
    <property type="entry name" value="Cytochrome P450"/>
    <property type="match status" value="1"/>
</dbReference>
<dbReference type="GO" id="GO:0020037">
    <property type="term" value="F:heme binding"/>
    <property type="evidence" value="ECO:0007669"/>
    <property type="project" value="InterPro"/>
</dbReference>
<evidence type="ECO:0000256" key="6">
    <source>
        <dbReference type="ARBA" id="ARBA00023004"/>
    </source>
</evidence>
<evidence type="ECO:0000256" key="3">
    <source>
        <dbReference type="ARBA" id="ARBA00022617"/>
    </source>
</evidence>
<keyword evidence="4 8" id="KW-0479">Metal-binding</keyword>
<dbReference type="PRINTS" id="PR00463">
    <property type="entry name" value="EP450I"/>
</dbReference>
<evidence type="ECO:0000313" key="10">
    <source>
        <dbReference type="Proteomes" id="UP001168990"/>
    </source>
</evidence>
<protein>
    <recommendedName>
        <fullName evidence="11">Cytochrome P450</fullName>
    </recommendedName>
</protein>
<dbReference type="PANTHER" id="PTHR24279:SF120">
    <property type="entry name" value="CYTOCHROME P450"/>
    <property type="match status" value="1"/>
</dbReference>
<dbReference type="Gene3D" id="1.10.630.10">
    <property type="entry name" value="Cytochrome P450"/>
    <property type="match status" value="1"/>
</dbReference>
<sequence>MTYILINTKKLFVHCYYFKFIAKYNKNSNFNVQKYFYTKKAIVNKLTMPESPRPSFIQSFLSLIFHDKALNLHEIVNKRHEELGPIYKERMGSFTLIFTNSPNEYRKIFKLEGDTPKHFIPEVWMRYNDINKCSRGLLFMDGEEWLHFRRIMNRLLLVPNLANAIINYACRETAITLTQKWGQYVNNYWIVDDLENQLYQWSIEAIVATLLGSNWAQYKNSESYYVNIEKLSRSVHKIFELSAKLSVIPINYAIMLRFLDWNELVQTFNNVFQIIRDLIMGMKDLEGDGLISMMKKEGIQEQDINRIVKDLILAAGDTTAVSTVWALYLLATHSDVQNEIAEKISGVKSSAIINDLHIKGIIKESLRLYPTAPFITRILPVDAIIGNYPVSKGELISMSLYSSGRDAKNFAHPNKFIPDRWIRNEKSQYNKIFNAHASIPFAMGARSCVGRKLAEAQMIHLLYELIKNFQIECTNADKIRMKLHLIAVPSEPIRLKLTPRNKNITGAENIK</sequence>
<dbReference type="AlphaFoldDB" id="A0AA39F1J6"/>
<dbReference type="GO" id="GO:0005506">
    <property type="term" value="F:iron ion binding"/>
    <property type="evidence" value="ECO:0007669"/>
    <property type="project" value="InterPro"/>
</dbReference>
<proteinExistence type="inferred from homology"/>
<comment type="caution">
    <text evidence="9">The sequence shown here is derived from an EMBL/GenBank/DDBJ whole genome shotgun (WGS) entry which is preliminary data.</text>
</comment>
<dbReference type="InterPro" id="IPR050479">
    <property type="entry name" value="CYP11_CYP27_families"/>
</dbReference>
<dbReference type="Pfam" id="PF00067">
    <property type="entry name" value="p450"/>
    <property type="match status" value="1"/>
</dbReference>
<dbReference type="InterPro" id="IPR002401">
    <property type="entry name" value="Cyt_P450_E_grp-I"/>
</dbReference>